<organism evidence="1 2">
    <name type="scientific">Trifolium pratense</name>
    <name type="common">Red clover</name>
    <dbReference type="NCBI Taxonomy" id="57577"/>
    <lineage>
        <taxon>Eukaryota</taxon>
        <taxon>Viridiplantae</taxon>
        <taxon>Streptophyta</taxon>
        <taxon>Embryophyta</taxon>
        <taxon>Tracheophyta</taxon>
        <taxon>Spermatophyta</taxon>
        <taxon>Magnoliopsida</taxon>
        <taxon>eudicotyledons</taxon>
        <taxon>Gunneridae</taxon>
        <taxon>Pentapetalae</taxon>
        <taxon>rosids</taxon>
        <taxon>fabids</taxon>
        <taxon>Fabales</taxon>
        <taxon>Fabaceae</taxon>
        <taxon>Papilionoideae</taxon>
        <taxon>50 kb inversion clade</taxon>
        <taxon>NPAAA clade</taxon>
        <taxon>Hologalegina</taxon>
        <taxon>IRL clade</taxon>
        <taxon>Trifolieae</taxon>
        <taxon>Trifolium</taxon>
    </lineage>
</organism>
<reference evidence="1" key="1">
    <citation type="submission" date="2023-10" db="EMBL/GenBank/DDBJ databases">
        <authorList>
            <person name="Rodriguez Cubillos JULIANA M."/>
            <person name="De Vega J."/>
        </authorList>
    </citation>
    <scope>NUCLEOTIDE SEQUENCE</scope>
</reference>
<sequence>MKKLKPGLKKGAFTEEEKKTVIELHDQLGDNLAAISQKVPGRTNRDVRHFWKRKMGHLDNSSIKFDNKIDNSGIKLDSSTVKFPVYEFTYEDPPQLPPGSYVCFFDEVAKFPLK</sequence>
<protein>
    <submittedName>
        <fullName evidence="1">Uncharacterized protein</fullName>
    </submittedName>
</protein>
<keyword evidence="2" id="KW-1185">Reference proteome</keyword>
<proteinExistence type="predicted"/>
<evidence type="ECO:0000313" key="1">
    <source>
        <dbReference type="EMBL" id="CAJ2634338.1"/>
    </source>
</evidence>
<dbReference type="Proteomes" id="UP001177021">
    <property type="component" value="Unassembled WGS sequence"/>
</dbReference>
<accession>A0ACB0IP93</accession>
<evidence type="ECO:0000313" key="2">
    <source>
        <dbReference type="Proteomes" id="UP001177021"/>
    </source>
</evidence>
<name>A0ACB0IP93_TRIPR</name>
<dbReference type="EMBL" id="CASHSV030000002">
    <property type="protein sequence ID" value="CAJ2634338.1"/>
    <property type="molecule type" value="Genomic_DNA"/>
</dbReference>
<comment type="caution">
    <text evidence="1">The sequence shown here is derived from an EMBL/GenBank/DDBJ whole genome shotgun (WGS) entry which is preliminary data.</text>
</comment>
<gene>
    <name evidence="1" type="ORF">MILVUS5_LOCUS5278</name>
</gene>